<gene>
    <name evidence="2" type="ORF">Gotri_011616</name>
</gene>
<keyword evidence="3" id="KW-1185">Reference proteome</keyword>
<dbReference type="Proteomes" id="UP000593568">
    <property type="component" value="Unassembled WGS sequence"/>
</dbReference>
<comment type="caution">
    <text evidence="2">The sequence shown here is derived from an EMBL/GenBank/DDBJ whole genome shotgun (WGS) entry which is preliminary data.</text>
</comment>
<dbReference type="EMBL" id="JABEZW010000009">
    <property type="protein sequence ID" value="MBA0776651.1"/>
    <property type="molecule type" value="Genomic_DNA"/>
</dbReference>
<name>A0A7J9EUU1_9ROSI</name>
<reference evidence="2 3" key="1">
    <citation type="journal article" date="2019" name="Genome Biol. Evol.">
        <title>Insights into the evolution of the New World diploid cottons (Gossypium, subgenus Houzingenia) based on genome sequencing.</title>
        <authorList>
            <person name="Grover C.E."/>
            <person name="Arick M.A. 2nd"/>
            <person name="Thrash A."/>
            <person name="Conover J.L."/>
            <person name="Sanders W.S."/>
            <person name="Peterson D.G."/>
            <person name="Frelichowski J.E."/>
            <person name="Scheffler J.A."/>
            <person name="Scheffler B.E."/>
            <person name="Wendel J.F."/>
        </authorList>
    </citation>
    <scope>NUCLEOTIDE SEQUENCE [LARGE SCALE GENOMIC DNA]</scope>
    <source>
        <strain evidence="2">8</strain>
        <tissue evidence="2">Leaf</tissue>
    </source>
</reference>
<dbReference type="AlphaFoldDB" id="A0A7J9EUU1"/>
<sequence length="24" mass="2553">MTSTQPPIYRPSLPEGLHEAPSGS</sequence>
<evidence type="ECO:0000313" key="3">
    <source>
        <dbReference type="Proteomes" id="UP000593568"/>
    </source>
</evidence>
<evidence type="ECO:0000256" key="1">
    <source>
        <dbReference type="SAM" id="MobiDB-lite"/>
    </source>
</evidence>
<feature type="region of interest" description="Disordered" evidence="1">
    <location>
        <begin position="1"/>
        <end position="24"/>
    </location>
</feature>
<accession>A0A7J9EUU1</accession>
<proteinExistence type="predicted"/>
<evidence type="ECO:0000313" key="2">
    <source>
        <dbReference type="EMBL" id="MBA0776651.1"/>
    </source>
</evidence>
<organism evidence="2 3">
    <name type="scientific">Gossypium trilobum</name>
    <dbReference type="NCBI Taxonomy" id="34281"/>
    <lineage>
        <taxon>Eukaryota</taxon>
        <taxon>Viridiplantae</taxon>
        <taxon>Streptophyta</taxon>
        <taxon>Embryophyta</taxon>
        <taxon>Tracheophyta</taxon>
        <taxon>Spermatophyta</taxon>
        <taxon>Magnoliopsida</taxon>
        <taxon>eudicotyledons</taxon>
        <taxon>Gunneridae</taxon>
        <taxon>Pentapetalae</taxon>
        <taxon>rosids</taxon>
        <taxon>malvids</taxon>
        <taxon>Malvales</taxon>
        <taxon>Malvaceae</taxon>
        <taxon>Malvoideae</taxon>
        <taxon>Gossypium</taxon>
    </lineage>
</organism>
<protein>
    <submittedName>
        <fullName evidence="2">Uncharacterized protein</fullName>
    </submittedName>
</protein>